<evidence type="ECO:0000313" key="1">
    <source>
        <dbReference type="EMBL" id="MBO3663643.1"/>
    </source>
</evidence>
<protein>
    <submittedName>
        <fullName evidence="1">Uncharacterized protein</fullName>
    </submittedName>
</protein>
<dbReference type="Proteomes" id="UP000680132">
    <property type="component" value="Unassembled WGS sequence"/>
</dbReference>
<name>A0A939TMX9_9MICO</name>
<sequence length="312" mass="32962">MPEAAETAETARARRLDRLRRWLEGERADASARDLLVEPGADASAVRSLALGEGAYVFVEEGGAALLDVPGVRVVEYSGVLELVGGEISLGDGMLVQTESYATAPYVSLSLPTALSVVDDVDREALLADVTTTENTSLLPPQLLQPVTTLVDQARLLAPLGLRSSTANRLHLRADGILTQGPADETPLGDDFTIPTTGEVTVDEVRIARFVGAAKVVRGLRARLDHDVRLVESARGSVPRRDPVFVLAAADDTYVVDALSGALSRVPAEIGARVTAALAAIADGESIDDSTRRVFDVLGLAPLLTRPREAVT</sequence>
<proteinExistence type="predicted"/>
<dbReference type="AlphaFoldDB" id="A0A939TMX9"/>
<keyword evidence="2" id="KW-1185">Reference proteome</keyword>
<dbReference type="EMBL" id="JAGFOA010000003">
    <property type="protein sequence ID" value="MBO3663643.1"/>
    <property type="molecule type" value="Genomic_DNA"/>
</dbReference>
<dbReference type="RefSeq" id="WP_208502937.1">
    <property type="nucleotide sequence ID" value="NZ_JAGFOA010000003.1"/>
</dbReference>
<evidence type="ECO:0000313" key="2">
    <source>
        <dbReference type="Proteomes" id="UP000680132"/>
    </source>
</evidence>
<comment type="caution">
    <text evidence="1">The sequence shown here is derived from an EMBL/GenBank/DDBJ whole genome shotgun (WGS) entry which is preliminary data.</text>
</comment>
<reference evidence="1" key="1">
    <citation type="submission" date="2021-03" db="EMBL/GenBank/DDBJ databases">
        <title>Microbacterium sp. nov., a novel actinobacterium isolated from cow dung.</title>
        <authorList>
            <person name="Zhang L."/>
        </authorList>
    </citation>
    <scope>NUCLEOTIDE SEQUENCE</scope>
    <source>
        <strain evidence="1">NEAU-LLB</strain>
    </source>
</reference>
<accession>A0A939TMX9</accession>
<organism evidence="1 2">
    <name type="scientific">Microbacterium stercoris</name>
    <dbReference type="NCBI Taxonomy" id="2820289"/>
    <lineage>
        <taxon>Bacteria</taxon>
        <taxon>Bacillati</taxon>
        <taxon>Actinomycetota</taxon>
        <taxon>Actinomycetes</taxon>
        <taxon>Micrococcales</taxon>
        <taxon>Microbacteriaceae</taxon>
        <taxon>Microbacterium</taxon>
    </lineage>
</organism>
<gene>
    <name evidence="1" type="ORF">J5V96_08950</name>
</gene>